<gene>
    <name evidence="2" type="primary">Zan_0</name>
    <name evidence="2" type="ORF">FJT64_016588</name>
</gene>
<keyword evidence="1" id="KW-0732">Signal</keyword>
<feature type="chain" id="PRO_5025423662" evidence="1">
    <location>
        <begin position="17"/>
        <end position="398"/>
    </location>
</feature>
<name>A0A6A4XBV4_AMPAM</name>
<keyword evidence="3" id="KW-1185">Reference proteome</keyword>
<accession>A0A6A4XBV4</accession>
<evidence type="ECO:0000313" key="3">
    <source>
        <dbReference type="Proteomes" id="UP000440578"/>
    </source>
</evidence>
<evidence type="ECO:0000313" key="2">
    <source>
        <dbReference type="EMBL" id="KAF0312678.1"/>
    </source>
</evidence>
<proteinExistence type="predicted"/>
<dbReference type="Proteomes" id="UP000440578">
    <property type="component" value="Unassembled WGS sequence"/>
</dbReference>
<comment type="caution">
    <text evidence="2">The sequence shown here is derived from an EMBL/GenBank/DDBJ whole genome shotgun (WGS) entry which is preliminary data.</text>
</comment>
<evidence type="ECO:0000256" key="1">
    <source>
        <dbReference type="SAM" id="SignalP"/>
    </source>
</evidence>
<sequence>MWRILVSSLLVAQAAGQGSGFSSALTLADGYLPPGGPDNPTPNVVRCEQPKTFYKTETQRIVNTVVKTVLVTVPQVIQKTAVVTKVVPSTILVTSIQQVKSPVVRTQIESSIVNRVSTITVKGPGRTSVLPVTQSKEQISYKTEQRVVQRTVTVTTPQVQYSTVVQRITKTITERVPQVVYVTKVVQVPGRNVVVTKTEKRRITSVQPYQPPARTSIKNEIAYVTSVVVRQIPGPVINKVNNIVRTEIVEQTSVKRVPQISTQIVPQNKEVLRTVTETKTVSRVQVRTIVRTEQVPVLLTKTVKSYTTVPLVLTSTSTVLRTVPGPDVVRSVIRTDLQVATVRGQDRVITDLRTISSVLTNIVRTTVIRPRIVTKEVVKTEKCDDGYHYDAPKNPFNF</sequence>
<protein>
    <submittedName>
        <fullName evidence="2">Zonadhesin</fullName>
    </submittedName>
</protein>
<organism evidence="2 3">
    <name type="scientific">Amphibalanus amphitrite</name>
    <name type="common">Striped barnacle</name>
    <name type="synonym">Balanus amphitrite</name>
    <dbReference type="NCBI Taxonomy" id="1232801"/>
    <lineage>
        <taxon>Eukaryota</taxon>
        <taxon>Metazoa</taxon>
        <taxon>Ecdysozoa</taxon>
        <taxon>Arthropoda</taxon>
        <taxon>Crustacea</taxon>
        <taxon>Multicrustacea</taxon>
        <taxon>Cirripedia</taxon>
        <taxon>Thoracica</taxon>
        <taxon>Thoracicalcarea</taxon>
        <taxon>Balanomorpha</taxon>
        <taxon>Balanoidea</taxon>
        <taxon>Balanidae</taxon>
        <taxon>Amphibalaninae</taxon>
        <taxon>Amphibalanus</taxon>
    </lineage>
</organism>
<feature type="signal peptide" evidence="1">
    <location>
        <begin position="1"/>
        <end position="16"/>
    </location>
</feature>
<dbReference type="AlphaFoldDB" id="A0A6A4XBV4"/>
<reference evidence="2 3" key="1">
    <citation type="submission" date="2019-07" db="EMBL/GenBank/DDBJ databases">
        <title>Draft genome assembly of a fouling barnacle, Amphibalanus amphitrite (Darwin, 1854): The first reference genome for Thecostraca.</title>
        <authorList>
            <person name="Kim W."/>
        </authorList>
    </citation>
    <scope>NUCLEOTIDE SEQUENCE [LARGE SCALE GENOMIC DNA]</scope>
    <source>
        <strain evidence="2">SNU_AA5</strain>
        <tissue evidence="2">Soma without cirri and trophi</tissue>
    </source>
</reference>
<dbReference type="EMBL" id="VIIS01000144">
    <property type="protein sequence ID" value="KAF0312678.1"/>
    <property type="molecule type" value="Genomic_DNA"/>
</dbReference>